<accession>A0ABP3GD39</accession>
<evidence type="ECO:0000313" key="1">
    <source>
        <dbReference type="EMBL" id="GAA0340768.1"/>
    </source>
</evidence>
<name>A0ABP3GD39_9ACTN</name>
<dbReference type="RefSeq" id="WP_252811146.1">
    <property type="nucleotide sequence ID" value="NZ_BAAABM010000024.1"/>
</dbReference>
<dbReference type="EMBL" id="BAAABM010000024">
    <property type="protein sequence ID" value="GAA0340768.1"/>
    <property type="molecule type" value="Genomic_DNA"/>
</dbReference>
<gene>
    <name evidence="1" type="ORF">GCM10010151_33000</name>
</gene>
<keyword evidence="2" id="KW-1185">Reference proteome</keyword>
<protein>
    <recommendedName>
        <fullName evidence="3">Transposase</fullName>
    </recommendedName>
</protein>
<evidence type="ECO:0000313" key="2">
    <source>
        <dbReference type="Proteomes" id="UP001501822"/>
    </source>
</evidence>
<organism evidence="1 2">
    <name type="scientific">Actinoallomurus spadix</name>
    <dbReference type="NCBI Taxonomy" id="79912"/>
    <lineage>
        <taxon>Bacteria</taxon>
        <taxon>Bacillati</taxon>
        <taxon>Actinomycetota</taxon>
        <taxon>Actinomycetes</taxon>
        <taxon>Streptosporangiales</taxon>
        <taxon>Thermomonosporaceae</taxon>
        <taxon>Actinoallomurus</taxon>
    </lineage>
</organism>
<sequence>MDEGLKPEELADLPIEKLEVIDPRRLLSFPERAFHRFMVVLHTFPAVEKAFFGVRRSWVIWVLLALLSVATDDYVEHWTTMLVAGKR</sequence>
<dbReference type="Proteomes" id="UP001501822">
    <property type="component" value="Unassembled WGS sequence"/>
</dbReference>
<reference evidence="2" key="1">
    <citation type="journal article" date="2019" name="Int. J. Syst. Evol. Microbiol.">
        <title>The Global Catalogue of Microorganisms (GCM) 10K type strain sequencing project: providing services to taxonomists for standard genome sequencing and annotation.</title>
        <authorList>
            <consortium name="The Broad Institute Genomics Platform"/>
            <consortium name="The Broad Institute Genome Sequencing Center for Infectious Disease"/>
            <person name="Wu L."/>
            <person name="Ma J."/>
        </authorList>
    </citation>
    <scope>NUCLEOTIDE SEQUENCE [LARGE SCALE GENOMIC DNA]</scope>
    <source>
        <strain evidence="2">JCM 3146</strain>
    </source>
</reference>
<evidence type="ECO:0008006" key="3">
    <source>
        <dbReference type="Google" id="ProtNLM"/>
    </source>
</evidence>
<proteinExistence type="predicted"/>
<comment type="caution">
    <text evidence="1">The sequence shown here is derived from an EMBL/GenBank/DDBJ whole genome shotgun (WGS) entry which is preliminary data.</text>
</comment>